<feature type="compositionally biased region" description="Basic residues" evidence="1">
    <location>
        <begin position="120"/>
        <end position="132"/>
    </location>
</feature>
<protein>
    <submittedName>
        <fullName evidence="2">Uncharacterized protein</fullName>
    </submittedName>
</protein>
<comment type="caution">
    <text evidence="2">The sequence shown here is derived from an EMBL/GenBank/DDBJ whole genome shotgun (WGS) entry which is preliminary data.</text>
</comment>
<evidence type="ECO:0000256" key="1">
    <source>
        <dbReference type="SAM" id="MobiDB-lite"/>
    </source>
</evidence>
<dbReference type="EMBL" id="BAAALD010000144">
    <property type="protein sequence ID" value="GAA1124332.1"/>
    <property type="molecule type" value="Genomic_DNA"/>
</dbReference>
<reference evidence="2 3" key="1">
    <citation type="journal article" date="2019" name="Int. J. Syst. Evol. Microbiol.">
        <title>The Global Catalogue of Microorganisms (GCM) 10K type strain sequencing project: providing services to taxonomists for standard genome sequencing and annotation.</title>
        <authorList>
            <consortium name="The Broad Institute Genomics Platform"/>
            <consortium name="The Broad Institute Genome Sequencing Center for Infectious Disease"/>
            <person name="Wu L."/>
            <person name="Ma J."/>
        </authorList>
    </citation>
    <scope>NUCLEOTIDE SEQUENCE [LARGE SCALE GENOMIC DNA]</scope>
    <source>
        <strain evidence="2 3">JCM 13002</strain>
    </source>
</reference>
<evidence type="ECO:0000313" key="2">
    <source>
        <dbReference type="EMBL" id="GAA1124332.1"/>
    </source>
</evidence>
<feature type="compositionally biased region" description="Basic and acidic residues" evidence="1">
    <location>
        <begin position="93"/>
        <end position="107"/>
    </location>
</feature>
<feature type="region of interest" description="Disordered" evidence="1">
    <location>
        <begin position="90"/>
        <end position="153"/>
    </location>
</feature>
<gene>
    <name evidence="2" type="ORF">GCM10009663_74130</name>
</gene>
<evidence type="ECO:0000313" key="3">
    <source>
        <dbReference type="Proteomes" id="UP001499987"/>
    </source>
</evidence>
<accession>A0ABN1U7J7</accession>
<proteinExistence type="predicted"/>
<sequence length="153" mass="16030">MLWALAVRETDGGSVVAEVIVEVGEGHYTTLAVDAWESGFVSSAAAEAPVTTGVVEVREGRFERLVAVAAGESWRRCEARRSGAVGGGLAVPDRVRAGLGHRPEASPDRGCGQGPPMGSKRGRRPPMGRRIQRSASVAADRGPCSPVDWSPGR</sequence>
<organism evidence="2 3">
    <name type="scientific">Kitasatospora arboriphila</name>
    <dbReference type="NCBI Taxonomy" id="258052"/>
    <lineage>
        <taxon>Bacteria</taxon>
        <taxon>Bacillati</taxon>
        <taxon>Actinomycetota</taxon>
        <taxon>Actinomycetes</taxon>
        <taxon>Kitasatosporales</taxon>
        <taxon>Streptomycetaceae</taxon>
        <taxon>Kitasatospora</taxon>
    </lineage>
</organism>
<name>A0ABN1U7J7_9ACTN</name>
<keyword evidence="3" id="KW-1185">Reference proteome</keyword>
<dbReference type="Proteomes" id="UP001499987">
    <property type="component" value="Unassembled WGS sequence"/>
</dbReference>